<reference evidence="1" key="2">
    <citation type="submission" date="2007-03" db="EMBL/GenBank/DDBJ databases">
        <authorList>
            <consortium name="The International Medicago Genome Annotation Group"/>
        </authorList>
    </citation>
    <scope>NUCLEOTIDE SEQUENCE</scope>
</reference>
<dbReference type="EMBL" id="AC148995">
    <property type="protein sequence ID" value="ABN05874.1"/>
    <property type="molecule type" value="Genomic_DNA"/>
</dbReference>
<sequence>MHCCHSLCIPPRTKLRLPQLPNFPLDSQFSMPTFPNNLLSPNIPNFHLPETTPYQIFINFH</sequence>
<accession>A2Q1Q7</accession>
<organism evidence="1">
    <name type="scientific">Medicago truncatula</name>
    <name type="common">Barrel medic</name>
    <name type="synonym">Medicago tribuloides</name>
    <dbReference type="NCBI Taxonomy" id="3880"/>
    <lineage>
        <taxon>Eukaryota</taxon>
        <taxon>Viridiplantae</taxon>
        <taxon>Streptophyta</taxon>
        <taxon>Embryophyta</taxon>
        <taxon>Tracheophyta</taxon>
        <taxon>Spermatophyta</taxon>
        <taxon>Magnoliopsida</taxon>
        <taxon>eudicotyledons</taxon>
        <taxon>Gunneridae</taxon>
        <taxon>Pentapetalae</taxon>
        <taxon>rosids</taxon>
        <taxon>fabids</taxon>
        <taxon>Fabales</taxon>
        <taxon>Fabaceae</taxon>
        <taxon>Papilionoideae</taxon>
        <taxon>50 kb inversion clade</taxon>
        <taxon>NPAAA clade</taxon>
        <taxon>Hologalegina</taxon>
        <taxon>IRL clade</taxon>
        <taxon>Trifolieae</taxon>
        <taxon>Medicago</taxon>
    </lineage>
</organism>
<reference evidence="1" key="1">
    <citation type="submission" date="2004-12" db="EMBL/GenBank/DDBJ databases">
        <authorList>
            <person name="Town C.D."/>
        </authorList>
    </citation>
    <scope>NUCLEOTIDE SEQUENCE</scope>
</reference>
<protein>
    <submittedName>
        <fullName evidence="1">Transcriptional factor B3; Auxin response factor, putative</fullName>
    </submittedName>
</protein>
<gene>
    <name evidence="1" type="ORF">MtrDRAFT_AC148995g30v2</name>
</gene>
<dbReference type="AlphaFoldDB" id="A2Q1Q7"/>
<proteinExistence type="predicted"/>
<evidence type="ECO:0000313" key="1">
    <source>
        <dbReference type="EMBL" id="ABN05874.1"/>
    </source>
</evidence>
<name>A2Q1Q7_MEDTR</name>